<name>A0A6G8Q2V0_9ACTN</name>
<dbReference type="KEGG" id="rmar:GBA65_03820"/>
<feature type="active site" description="Proton donor/acceptor" evidence="2">
    <location>
        <position position="70"/>
    </location>
</feature>
<dbReference type="EMBL" id="CP045121">
    <property type="protein sequence ID" value="QIN80647.1"/>
    <property type="molecule type" value="Genomic_DNA"/>
</dbReference>
<keyword evidence="1" id="KW-0378">Hydrolase</keyword>
<dbReference type="InterPro" id="IPR023365">
    <property type="entry name" value="Sortase_dom-sf"/>
</dbReference>
<feature type="region of interest" description="Disordered" evidence="3">
    <location>
        <begin position="1"/>
        <end position="20"/>
    </location>
</feature>
<dbReference type="GO" id="GO:0016787">
    <property type="term" value="F:hydrolase activity"/>
    <property type="evidence" value="ECO:0007669"/>
    <property type="project" value="UniProtKB-KW"/>
</dbReference>
<dbReference type="Proteomes" id="UP000502706">
    <property type="component" value="Chromosome"/>
</dbReference>
<reference evidence="4 5" key="1">
    <citation type="submission" date="2019-10" db="EMBL/GenBank/DDBJ databases">
        <title>Rubrobacter sp nov SCSIO 52915 isolated from a deep-sea sediment in the South China Sea.</title>
        <authorList>
            <person name="Chen R.W."/>
        </authorList>
    </citation>
    <scope>NUCLEOTIDE SEQUENCE [LARGE SCALE GENOMIC DNA]</scope>
    <source>
        <strain evidence="4 5">SCSIO 52915</strain>
    </source>
</reference>
<sequence length="168" mass="18242">MLQAYTAPEESQAPADGTTMTLDIPKMELEDVEVRSTPVSDSSALDTGAQHVDGTGFPWEEGSNVYVAGHRIGYPGTGSYLVFYDLDALENGDEVILTDADGTRYTYAVFTSFVVGPSDYEVTRPVPGKSVVSLQTCTLPDYSERFIVQAELVSVSGEDVQAQYQYDT</sequence>
<dbReference type="SUPFAM" id="SSF63817">
    <property type="entry name" value="Sortase"/>
    <property type="match status" value="1"/>
</dbReference>
<accession>A0A6G8Q2V0</accession>
<feature type="active site" description="Acyl-thioester intermediate" evidence="2">
    <location>
        <position position="137"/>
    </location>
</feature>
<dbReference type="AlphaFoldDB" id="A0A6G8Q2V0"/>
<proteinExistence type="predicted"/>
<protein>
    <submittedName>
        <fullName evidence="4">Sortase</fullName>
    </submittedName>
</protein>
<gene>
    <name evidence="4" type="ORF">GBA65_03820</name>
</gene>
<dbReference type="Gene3D" id="2.40.260.10">
    <property type="entry name" value="Sortase"/>
    <property type="match status" value="1"/>
</dbReference>
<keyword evidence="5" id="KW-1185">Reference proteome</keyword>
<evidence type="ECO:0000256" key="3">
    <source>
        <dbReference type="SAM" id="MobiDB-lite"/>
    </source>
</evidence>
<dbReference type="Pfam" id="PF04203">
    <property type="entry name" value="Sortase"/>
    <property type="match status" value="1"/>
</dbReference>
<dbReference type="InterPro" id="IPR042003">
    <property type="entry name" value="Sortase_E"/>
</dbReference>
<dbReference type="CDD" id="cd05830">
    <property type="entry name" value="Sortase_E"/>
    <property type="match status" value="1"/>
</dbReference>
<evidence type="ECO:0000256" key="2">
    <source>
        <dbReference type="PIRSR" id="PIRSR605754-1"/>
    </source>
</evidence>
<organism evidence="4 5">
    <name type="scientific">Rubrobacter marinus</name>
    <dbReference type="NCBI Taxonomy" id="2653852"/>
    <lineage>
        <taxon>Bacteria</taxon>
        <taxon>Bacillati</taxon>
        <taxon>Actinomycetota</taxon>
        <taxon>Rubrobacteria</taxon>
        <taxon>Rubrobacterales</taxon>
        <taxon>Rubrobacteraceae</taxon>
        <taxon>Rubrobacter</taxon>
    </lineage>
</organism>
<evidence type="ECO:0000256" key="1">
    <source>
        <dbReference type="ARBA" id="ARBA00022801"/>
    </source>
</evidence>
<dbReference type="NCBIfam" id="TIGR01076">
    <property type="entry name" value="sortase_fam"/>
    <property type="match status" value="1"/>
</dbReference>
<dbReference type="InterPro" id="IPR005754">
    <property type="entry name" value="Sortase"/>
</dbReference>
<evidence type="ECO:0000313" key="4">
    <source>
        <dbReference type="EMBL" id="QIN80647.1"/>
    </source>
</evidence>
<evidence type="ECO:0000313" key="5">
    <source>
        <dbReference type="Proteomes" id="UP000502706"/>
    </source>
</evidence>